<dbReference type="Gene3D" id="1.20.1440.30">
    <property type="entry name" value="Biosynthetic Protein domain"/>
    <property type="match status" value="1"/>
</dbReference>
<dbReference type="PANTHER" id="PTHR31299">
    <property type="entry name" value="ESTERASE, PUTATIVE (AFU_ORTHOLOGUE AFUA_1G05850)-RELATED"/>
    <property type="match status" value="1"/>
</dbReference>
<accession>A0A372ZM52</accession>
<dbReference type="CDD" id="cd14728">
    <property type="entry name" value="Ere-like"/>
    <property type="match status" value="1"/>
</dbReference>
<reference evidence="2 3" key="1">
    <citation type="submission" date="2018-08" db="EMBL/GenBank/DDBJ databases">
        <title>Diversity &amp; Physiological Properties of Lignin-Decomposing Actinobacteria from Soil.</title>
        <authorList>
            <person name="Roh S.G."/>
            <person name="Kim S.B."/>
        </authorList>
    </citation>
    <scope>NUCLEOTIDE SEQUENCE [LARGE SCALE GENOMIC DNA]</scope>
    <source>
        <strain evidence="2 3">MMS17-GH009</strain>
    </source>
</reference>
<dbReference type="EMBL" id="QVIG01000002">
    <property type="protein sequence ID" value="RGD56327.1"/>
    <property type="molecule type" value="Genomic_DNA"/>
</dbReference>
<dbReference type="Gene3D" id="3.30.1870.10">
    <property type="entry name" value="EreA-like, domain 2"/>
    <property type="match status" value="1"/>
</dbReference>
<gene>
    <name evidence="2" type="ORF">DR950_36925</name>
</gene>
<name>A0A372ZM52_9ACTN</name>
<feature type="chain" id="PRO_5016687461" evidence="1">
    <location>
        <begin position="31"/>
        <end position="453"/>
    </location>
</feature>
<dbReference type="SUPFAM" id="SSF159501">
    <property type="entry name" value="EreA/ChaN-like"/>
    <property type="match status" value="1"/>
</dbReference>
<evidence type="ECO:0000313" key="2">
    <source>
        <dbReference type="EMBL" id="RGD56327.1"/>
    </source>
</evidence>
<keyword evidence="1" id="KW-0732">Signal</keyword>
<dbReference type="InterPro" id="IPR006311">
    <property type="entry name" value="TAT_signal"/>
</dbReference>
<dbReference type="PROSITE" id="PS51318">
    <property type="entry name" value="TAT"/>
    <property type="match status" value="1"/>
</dbReference>
<dbReference type="Gene3D" id="3.40.1660.10">
    <property type="entry name" value="EreA-like (biosynthetic domain)"/>
    <property type="match status" value="1"/>
</dbReference>
<organism evidence="2 3">
    <name type="scientific">Kitasatospora xanthocidica</name>
    <dbReference type="NCBI Taxonomy" id="83382"/>
    <lineage>
        <taxon>Bacteria</taxon>
        <taxon>Bacillati</taxon>
        <taxon>Actinomycetota</taxon>
        <taxon>Actinomycetes</taxon>
        <taxon>Kitasatosporales</taxon>
        <taxon>Streptomycetaceae</taxon>
        <taxon>Kitasatospora</taxon>
    </lineage>
</organism>
<comment type="caution">
    <text evidence="2">The sequence shown here is derived from an EMBL/GenBank/DDBJ whole genome shotgun (WGS) entry which is preliminary data.</text>
</comment>
<dbReference type="GO" id="GO:0046677">
    <property type="term" value="P:response to antibiotic"/>
    <property type="evidence" value="ECO:0007669"/>
    <property type="project" value="InterPro"/>
</dbReference>
<feature type="signal peptide" evidence="1">
    <location>
        <begin position="1"/>
        <end position="30"/>
    </location>
</feature>
<keyword evidence="3" id="KW-1185">Reference proteome</keyword>
<dbReference type="PANTHER" id="PTHR31299:SF0">
    <property type="entry name" value="ESTERASE, PUTATIVE (AFU_ORTHOLOGUE AFUA_1G05850)-RELATED"/>
    <property type="match status" value="1"/>
</dbReference>
<dbReference type="InterPro" id="IPR014622">
    <property type="entry name" value="UCP036794_erythomycin"/>
</dbReference>
<dbReference type="Proteomes" id="UP000263377">
    <property type="component" value="Unassembled WGS sequence"/>
</dbReference>
<evidence type="ECO:0000256" key="1">
    <source>
        <dbReference type="SAM" id="SignalP"/>
    </source>
</evidence>
<dbReference type="PIRSF" id="PIRSF036794">
    <property type="entry name" value="UCP_erythr_ester"/>
    <property type="match status" value="1"/>
</dbReference>
<dbReference type="InterPro" id="IPR052036">
    <property type="entry name" value="Hydrolase/PRTase-associated"/>
</dbReference>
<evidence type="ECO:0000313" key="3">
    <source>
        <dbReference type="Proteomes" id="UP000263377"/>
    </source>
</evidence>
<protein>
    <submittedName>
        <fullName evidence="2">Erythromycin esterase family protein</fullName>
    </submittedName>
</protein>
<dbReference type="InterPro" id="IPR007815">
    <property type="entry name" value="Emycin_Estase"/>
</dbReference>
<proteinExistence type="predicted"/>
<dbReference type="AlphaFoldDB" id="A0A372ZM52"/>
<sequence length="453" mass="50086">MHGKPIGRRALLAATAAVATTALLAPAAHADQPGTSQVTNSQISTVVRELNGLAHPLRSTEPGGRTTDLRPLGAMIGDAKVVGLGEATHGAHEFFTMKQRVLRYLVEEKGFTAFALETSWSSGLRIDDYVQGRTGGDARQLVKETMGKSPWERQEFADLIDWMRDHNREHPQHPVHFVGDDLDFPAIGDQLFDRVTSYVREAAPASLPRLEQLYAGLRPFDDAIGYITTRPLAERRQNAAVAQQTLELVTAARGEGGEAYDWAVQNARSIAQTFTFTAMNLEDNSEVAAMQNLRDRAMTDNTLWWQRRTGGKVLLSAHNGHVGYQSSDPELYPRTQGSYLRDALGADYLAVGFTFDRGSFLTKDDPFAAAWKPVTVPPATADMNEYPLDRVRYRDYYVDLRSAPPATRSWLNTARPTYDAGTEFRSDPLPRLAIGTAYDALVHLHETSAARTL</sequence>
<dbReference type="Pfam" id="PF05139">
    <property type="entry name" value="Erythro_esteras"/>
    <property type="match status" value="1"/>
</dbReference>